<sequence length="98" mass="11167">MRMRIYKITIFGTRILSSISISVTVARHRSSSPEFPHRHRSSSLNFQHSHYSTPIKLITRARLSLPWLLNTLSSPINQWTSPPNLTGSPSNTDHPHPL</sequence>
<reference evidence="3" key="1">
    <citation type="submission" date="2013-01" db="EMBL/GenBank/DDBJ databases">
        <title>Draft Genome Sequence of a Mulberry Tree, Morus notabilis C.K. Schneid.</title>
        <authorList>
            <person name="He N."/>
            <person name="Zhao S."/>
        </authorList>
    </citation>
    <scope>NUCLEOTIDE SEQUENCE</scope>
</reference>
<evidence type="ECO:0000313" key="3">
    <source>
        <dbReference type="Proteomes" id="UP000030645"/>
    </source>
</evidence>
<evidence type="ECO:0000313" key="2">
    <source>
        <dbReference type="EMBL" id="EXC26996.1"/>
    </source>
</evidence>
<dbReference type="EMBL" id="KE346126">
    <property type="protein sequence ID" value="EXC26996.1"/>
    <property type="molecule type" value="Genomic_DNA"/>
</dbReference>
<accession>W9S5Q1</accession>
<feature type="region of interest" description="Disordered" evidence="1">
    <location>
        <begin position="76"/>
        <end position="98"/>
    </location>
</feature>
<dbReference type="AlphaFoldDB" id="W9S5Q1"/>
<gene>
    <name evidence="2" type="ORF">L484_003993</name>
</gene>
<proteinExistence type="predicted"/>
<feature type="compositionally biased region" description="Polar residues" evidence="1">
    <location>
        <begin position="76"/>
        <end position="92"/>
    </location>
</feature>
<organism evidence="2 3">
    <name type="scientific">Morus notabilis</name>
    <dbReference type="NCBI Taxonomy" id="981085"/>
    <lineage>
        <taxon>Eukaryota</taxon>
        <taxon>Viridiplantae</taxon>
        <taxon>Streptophyta</taxon>
        <taxon>Embryophyta</taxon>
        <taxon>Tracheophyta</taxon>
        <taxon>Spermatophyta</taxon>
        <taxon>Magnoliopsida</taxon>
        <taxon>eudicotyledons</taxon>
        <taxon>Gunneridae</taxon>
        <taxon>Pentapetalae</taxon>
        <taxon>rosids</taxon>
        <taxon>fabids</taxon>
        <taxon>Rosales</taxon>
        <taxon>Moraceae</taxon>
        <taxon>Moreae</taxon>
        <taxon>Morus</taxon>
    </lineage>
</organism>
<dbReference type="Proteomes" id="UP000030645">
    <property type="component" value="Unassembled WGS sequence"/>
</dbReference>
<evidence type="ECO:0000256" key="1">
    <source>
        <dbReference type="SAM" id="MobiDB-lite"/>
    </source>
</evidence>
<protein>
    <submittedName>
        <fullName evidence="2">Uncharacterized protein</fullName>
    </submittedName>
</protein>
<keyword evidence="3" id="KW-1185">Reference proteome</keyword>
<name>W9S5Q1_9ROSA</name>